<reference evidence="1 2" key="1">
    <citation type="submission" date="2021-12" db="EMBL/GenBank/DDBJ databases">
        <title>High titer production of polyol ester of fatty acids by Rhodotorula paludigena BS15 towards product separation-free biomass refinery.</title>
        <authorList>
            <person name="Mano J."/>
            <person name="Ono H."/>
            <person name="Tanaka T."/>
            <person name="Naito K."/>
            <person name="Sushida H."/>
            <person name="Ike M."/>
            <person name="Tokuyasu K."/>
            <person name="Kitaoka M."/>
        </authorList>
    </citation>
    <scope>NUCLEOTIDE SEQUENCE [LARGE SCALE GENOMIC DNA]</scope>
    <source>
        <strain evidence="1 2">BS15</strain>
    </source>
</reference>
<dbReference type="PANTHER" id="PTHR13271">
    <property type="entry name" value="UNCHARACTERIZED PUTATIVE METHYLTRANSFERASE"/>
    <property type="match status" value="1"/>
</dbReference>
<keyword evidence="2" id="KW-1185">Reference proteome</keyword>
<accession>A0AAV5GR28</accession>
<proteinExistence type="predicted"/>
<dbReference type="CDD" id="cd10527">
    <property type="entry name" value="SET_LSMT"/>
    <property type="match status" value="1"/>
</dbReference>
<sequence length="269" mass="29366">MQLANWLEQHRVFLDPRLSLVSRADGSTAGYLECCPDVSVPVALLWRDDALDWIKGTELQRELSRIDMSTTRLQAFYDDVVLPIFSTSKWDPDTGPNFSFAHLLRAYSLVSSRAFQVSSYHSLALVPLADAFNHSDPPHVHFASDMWVCPECGRLEACPHDEETAIVGAGTGAGAIADENADGAEETVDMVSERAIEADEEVFNTYGAGMANAKLVASYGFLLEGNEHDVVSFEHDEVIDALASCAAQGAAPEQAPLSDLTSEQRWLMA</sequence>
<protein>
    <recommendedName>
        <fullName evidence="3">SET domain-containing protein</fullName>
    </recommendedName>
</protein>
<evidence type="ECO:0000313" key="1">
    <source>
        <dbReference type="EMBL" id="GJN91965.1"/>
    </source>
</evidence>
<organism evidence="1 2">
    <name type="scientific">Rhodotorula paludigena</name>
    <dbReference type="NCBI Taxonomy" id="86838"/>
    <lineage>
        <taxon>Eukaryota</taxon>
        <taxon>Fungi</taxon>
        <taxon>Dikarya</taxon>
        <taxon>Basidiomycota</taxon>
        <taxon>Pucciniomycotina</taxon>
        <taxon>Microbotryomycetes</taxon>
        <taxon>Sporidiobolales</taxon>
        <taxon>Sporidiobolaceae</taxon>
        <taxon>Rhodotorula</taxon>
    </lineage>
</organism>
<dbReference type="Gene3D" id="3.90.1410.10">
    <property type="entry name" value="set domain protein methyltransferase, domain 1"/>
    <property type="match status" value="1"/>
</dbReference>
<evidence type="ECO:0000313" key="2">
    <source>
        <dbReference type="Proteomes" id="UP001342314"/>
    </source>
</evidence>
<dbReference type="SUPFAM" id="SSF82199">
    <property type="entry name" value="SET domain"/>
    <property type="match status" value="1"/>
</dbReference>
<dbReference type="AlphaFoldDB" id="A0AAV5GR28"/>
<evidence type="ECO:0008006" key="3">
    <source>
        <dbReference type="Google" id="ProtNLM"/>
    </source>
</evidence>
<gene>
    <name evidence="1" type="ORF">Rhopal_004993-T1</name>
</gene>
<dbReference type="EMBL" id="BQKY01000010">
    <property type="protein sequence ID" value="GJN91965.1"/>
    <property type="molecule type" value="Genomic_DNA"/>
</dbReference>
<dbReference type="InterPro" id="IPR050600">
    <property type="entry name" value="SETD3_SETD6_MTase"/>
</dbReference>
<dbReference type="InterPro" id="IPR046341">
    <property type="entry name" value="SET_dom_sf"/>
</dbReference>
<dbReference type="GO" id="GO:0016279">
    <property type="term" value="F:protein-lysine N-methyltransferase activity"/>
    <property type="evidence" value="ECO:0007669"/>
    <property type="project" value="TreeGrafter"/>
</dbReference>
<comment type="caution">
    <text evidence="1">The sequence shown here is derived from an EMBL/GenBank/DDBJ whole genome shotgun (WGS) entry which is preliminary data.</text>
</comment>
<name>A0AAV5GR28_9BASI</name>
<dbReference type="Proteomes" id="UP001342314">
    <property type="component" value="Unassembled WGS sequence"/>
</dbReference>
<dbReference type="PANTHER" id="PTHR13271:SF34">
    <property type="entry name" value="N-LYSINE METHYLTRANSFERASE SETD6"/>
    <property type="match status" value="1"/>
</dbReference>
<dbReference type="GO" id="GO:0005634">
    <property type="term" value="C:nucleus"/>
    <property type="evidence" value="ECO:0007669"/>
    <property type="project" value="TreeGrafter"/>
</dbReference>